<name>A0A0P1IXL7_9RHOB</name>
<dbReference type="InterPro" id="IPR052708">
    <property type="entry name" value="PxpC"/>
</dbReference>
<dbReference type="AlphaFoldDB" id="A0A0P1IXL7"/>
<evidence type="ECO:0000313" key="5">
    <source>
        <dbReference type="EMBL" id="CUK26695.1"/>
    </source>
</evidence>
<dbReference type="SMART" id="SM00797">
    <property type="entry name" value="AHS2"/>
    <property type="match status" value="1"/>
</dbReference>
<proteinExistence type="predicted"/>
<dbReference type="InterPro" id="IPR003778">
    <property type="entry name" value="CT_A_B"/>
</dbReference>
<dbReference type="Gene3D" id="2.40.100.10">
    <property type="entry name" value="Cyclophilin-like"/>
    <property type="match status" value="1"/>
</dbReference>
<protein>
    <submittedName>
        <fullName evidence="5">KipI antagonist</fullName>
    </submittedName>
</protein>
<dbReference type="EMBL" id="CYUE01000020">
    <property type="protein sequence ID" value="CUK26695.1"/>
    <property type="molecule type" value="Genomic_DNA"/>
</dbReference>
<keyword evidence="2" id="KW-0378">Hydrolase</keyword>
<dbReference type="NCBIfam" id="TIGR00724">
    <property type="entry name" value="urea_amlyse_rel"/>
    <property type="match status" value="1"/>
</dbReference>
<sequence>MGEARLKVVAAGPLVTVQDAGRTGYMRFGVAASGPMDRLSHAAGNVALGNAPEASGIEISMGGLVLECVSGTLSLAVTGADCLVETCGDSLGSWNVISLSPGERLSIRAGHKGSWAYLAFAGNLESQEWLGHSATHSTSGFGGGALSAGQVLTVRDAALREDRHGAIERPAIAASEAIRVVMGPQDRFFDPSALSALQEQPFRLSAQFDRMGVRLDGPKLSIDGALSIPSEPVAKGAIQVAGDGTPTVLLADHQTTGGYPKIATVISTDLDRISQMRAGDVVHFEAVSPEQAVSIARDKALKMQVYLEEVAVPRGTLAQRLMRENLISGAVSETPD</sequence>
<dbReference type="PANTHER" id="PTHR43309">
    <property type="entry name" value="5-OXOPROLINASE SUBUNIT C"/>
    <property type="match status" value="1"/>
</dbReference>
<gene>
    <name evidence="5" type="primary">kipA</name>
    <name evidence="5" type="ORF">TA5114_02511</name>
</gene>
<dbReference type="RefSeq" id="WP_058315558.1">
    <property type="nucleotide sequence ID" value="NZ_CYTO01000009.1"/>
</dbReference>
<dbReference type="GO" id="GO:0005524">
    <property type="term" value="F:ATP binding"/>
    <property type="evidence" value="ECO:0007669"/>
    <property type="project" value="UniProtKB-KW"/>
</dbReference>
<evidence type="ECO:0000256" key="2">
    <source>
        <dbReference type="ARBA" id="ARBA00022801"/>
    </source>
</evidence>
<dbReference type="Proteomes" id="UP000051184">
    <property type="component" value="Unassembled WGS sequence"/>
</dbReference>
<dbReference type="GO" id="GO:0016787">
    <property type="term" value="F:hydrolase activity"/>
    <property type="evidence" value="ECO:0007669"/>
    <property type="project" value="UniProtKB-KW"/>
</dbReference>
<reference evidence="6" key="1">
    <citation type="submission" date="2015-09" db="EMBL/GenBank/DDBJ databases">
        <authorList>
            <person name="Rodrigo-Torres Lidia"/>
            <person name="Arahal R.David."/>
        </authorList>
    </citation>
    <scope>NUCLEOTIDE SEQUENCE [LARGE SCALE GENOMIC DNA]</scope>
    <source>
        <strain evidence="6">CECT 5114</strain>
    </source>
</reference>
<dbReference type="InterPro" id="IPR029000">
    <property type="entry name" value="Cyclophilin-like_dom_sf"/>
</dbReference>
<evidence type="ECO:0000256" key="3">
    <source>
        <dbReference type="ARBA" id="ARBA00022840"/>
    </source>
</evidence>
<keyword evidence="3" id="KW-0067">ATP-binding</keyword>
<dbReference type="STRING" id="1715691.TA5113_01340"/>
<dbReference type="PANTHER" id="PTHR43309:SF5">
    <property type="entry name" value="5-OXOPROLINASE SUBUNIT C"/>
    <property type="match status" value="1"/>
</dbReference>
<evidence type="ECO:0000256" key="1">
    <source>
        <dbReference type="ARBA" id="ARBA00022741"/>
    </source>
</evidence>
<accession>A0A0P1IXL7</accession>
<dbReference type="Pfam" id="PF02626">
    <property type="entry name" value="CT_A_B"/>
    <property type="match status" value="1"/>
</dbReference>
<dbReference type="OrthoDB" id="9768696at2"/>
<keyword evidence="6" id="KW-1185">Reference proteome</keyword>
<organism evidence="5 6">
    <name type="scientific">Cognatishimia activa</name>
    <dbReference type="NCBI Taxonomy" id="1715691"/>
    <lineage>
        <taxon>Bacteria</taxon>
        <taxon>Pseudomonadati</taxon>
        <taxon>Pseudomonadota</taxon>
        <taxon>Alphaproteobacteria</taxon>
        <taxon>Rhodobacterales</taxon>
        <taxon>Paracoccaceae</taxon>
        <taxon>Cognatishimia</taxon>
    </lineage>
</organism>
<feature type="domain" description="Carboxyltransferase" evidence="4">
    <location>
        <begin position="27"/>
        <end position="300"/>
    </location>
</feature>
<evidence type="ECO:0000313" key="6">
    <source>
        <dbReference type="Proteomes" id="UP000051184"/>
    </source>
</evidence>
<dbReference type="SUPFAM" id="SSF50891">
    <property type="entry name" value="Cyclophilin-like"/>
    <property type="match status" value="1"/>
</dbReference>
<keyword evidence="1" id="KW-0547">Nucleotide-binding</keyword>
<evidence type="ECO:0000259" key="4">
    <source>
        <dbReference type="SMART" id="SM00797"/>
    </source>
</evidence>